<sequence>MSTTWFHKPESALKRANELIAIGNKDGALELLQGVFAARRYKQWQKAYETLMIKFLDLCVELQRHREAKDGLHQYRNMAQQQAPGSLEVIITHLLDMSEGRATNAKMKANAISAEEVTQIGDLEAEASPESIMLSTMTEEGGKERTDREVVVPWLKFLWEAYRAVLDILKTNTKLEHVYHNTCIKAFNFCRTYARTTEFRRLCDTLRQHISNLQRHTGAAAATRLRGWEGWTSEGIELHLQTRFAQLEVAANLELWTEGFRTVEDIYNIMQIGKKVPKARLMASYYEKLTRIFLVSENHLFHAYAWYKYYTLSREYNKALTAEERTQQACCVLLAALAIPEVKARSAGGDGGAAYNDDDLTKEKNQRMATLLGFNTDPSRSALLQELVAKGLLAQVPPPLRLLYAQLEVSSSPLSIVKATAPAFEFLRAEANAAVLGVYCAQLERMVVLRMLEGLASIYQTVSLAKFKGYLAGLEMDFQEVEKLVVRAAKSKDIQVAVDYQVQCLRFTPAVMETEGMRSQLTSLARQLNDVVTLIGGFDAKGITDAGAIIVKEADSAAARHSFFAKVSSHVETEHAAALRRKEVIEKRKEEAERREQEKAREAARLKAEEEARRREEEASRLAREAKLREREKLQRMEDELALAETKNVLKELGKKVENLETMDKAAREIAIKTAKDEILTEKEKEEKRMKDQAKRMDYIVRAMRMEEAPVLQQKFAAQQEADQADHARRVEEYRVKHRLEWEESIKQKAALAKMQSYRSAFEAQVLQDRRAGFEQEVRRAEEAARERHRQNKIDRAARRKQQAEDDEIAAREAEAQRLREEEEERERKAAEDKKVEQDRAAAAAAKEAAAARRAPDEDGWQQARGGARGGDDREVRFGGAESRDGPAPSRADTASTWRRGGGGGGSGFDDRGGGGAARGGFEERGGGGGRFEERGGGGGGGGGRALEERFGGGRGGFEERGGGPRDMDGGRGGGFEDRGGRGGLDERRGPPPADSERSWRRSGPPAAGPPAAGPPGKEDGGSGPPAGQRPRWGMGRSLADLEKSGL</sequence>
<dbReference type="InterPro" id="IPR054711">
    <property type="entry name" value="eIF3a_PCI_TPR-like"/>
</dbReference>
<dbReference type="GO" id="GO:0071540">
    <property type="term" value="C:eukaryotic translation initiation factor 3 complex, eIF3e"/>
    <property type="evidence" value="ECO:0007669"/>
    <property type="project" value="TreeGrafter"/>
</dbReference>
<comment type="subcellular location">
    <subcellularLocation>
        <location evidence="4">Cytoplasm</location>
    </subcellularLocation>
</comment>
<proteinExistence type="inferred from homology"/>
<dbReference type="HAMAP" id="MF_03000">
    <property type="entry name" value="eIF3a"/>
    <property type="match status" value="1"/>
</dbReference>
<dbReference type="AlphaFoldDB" id="A0A836CG33"/>
<organism evidence="7 8">
    <name type="scientific">Tribonema minus</name>
    <dbReference type="NCBI Taxonomy" id="303371"/>
    <lineage>
        <taxon>Eukaryota</taxon>
        <taxon>Sar</taxon>
        <taxon>Stramenopiles</taxon>
        <taxon>Ochrophyta</taxon>
        <taxon>PX clade</taxon>
        <taxon>Xanthophyceae</taxon>
        <taxon>Tribonematales</taxon>
        <taxon>Tribonemataceae</taxon>
        <taxon>Tribonema</taxon>
    </lineage>
</organism>
<evidence type="ECO:0000256" key="1">
    <source>
        <dbReference type="ARBA" id="ARBA00022490"/>
    </source>
</evidence>
<dbReference type="PANTHER" id="PTHR14005:SF0">
    <property type="entry name" value="EUKARYOTIC TRANSLATION INITIATION FACTOR 3 SUBUNIT A"/>
    <property type="match status" value="1"/>
</dbReference>
<feature type="compositionally biased region" description="Basic and acidic residues" evidence="5">
    <location>
        <begin position="921"/>
        <end position="936"/>
    </location>
</feature>
<comment type="caution">
    <text evidence="7">The sequence shown here is derived from an EMBL/GenBank/DDBJ whole genome shotgun (WGS) entry which is preliminary data.</text>
</comment>
<dbReference type="InterPro" id="IPR027512">
    <property type="entry name" value="EIF3A"/>
</dbReference>
<evidence type="ECO:0000256" key="5">
    <source>
        <dbReference type="SAM" id="MobiDB-lite"/>
    </source>
</evidence>
<evidence type="ECO:0000256" key="2">
    <source>
        <dbReference type="ARBA" id="ARBA00022540"/>
    </source>
</evidence>
<dbReference type="GO" id="GO:0002188">
    <property type="term" value="P:translation reinitiation"/>
    <property type="evidence" value="ECO:0007669"/>
    <property type="project" value="TreeGrafter"/>
</dbReference>
<dbReference type="GO" id="GO:0001732">
    <property type="term" value="P:formation of cytoplasmic translation initiation complex"/>
    <property type="evidence" value="ECO:0007669"/>
    <property type="project" value="UniProtKB-UniRule"/>
</dbReference>
<feature type="coiled-coil region" evidence="4">
    <location>
        <begin position="575"/>
        <end position="696"/>
    </location>
</feature>
<dbReference type="GO" id="GO:0003729">
    <property type="term" value="F:mRNA binding"/>
    <property type="evidence" value="ECO:0007669"/>
    <property type="project" value="TreeGrafter"/>
</dbReference>
<dbReference type="Proteomes" id="UP000664859">
    <property type="component" value="Unassembled WGS sequence"/>
</dbReference>
<comment type="subunit">
    <text evidence="4">Component of the eukaryotic translation initiation factor 3 (eIF-3) complex.</text>
</comment>
<protein>
    <recommendedName>
        <fullName evidence="4">Eukaryotic translation initiation factor 3 subunit A</fullName>
        <shortName evidence="4">eIF3a</shortName>
    </recommendedName>
    <alternativeName>
        <fullName evidence="4">Eukaryotic translation initiation factor 3 subunit 10</fullName>
    </alternativeName>
</protein>
<feature type="compositionally biased region" description="Basic and acidic residues" evidence="5">
    <location>
        <begin position="946"/>
        <end position="1000"/>
    </location>
</feature>
<evidence type="ECO:0000313" key="7">
    <source>
        <dbReference type="EMBL" id="KAG5185245.1"/>
    </source>
</evidence>
<accession>A0A836CG33</accession>
<dbReference type="Gene3D" id="4.10.860.10">
    <property type="entry name" value="UVR domain"/>
    <property type="match status" value="1"/>
</dbReference>
<dbReference type="GO" id="GO:0016282">
    <property type="term" value="C:eukaryotic 43S preinitiation complex"/>
    <property type="evidence" value="ECO:0007669"/>
    <property type="project" value="UniProtKB-UniRule"/>
</dbReference>
<keyword evidence="4" id="KW-0694">RNA-binding</keyword>
<comment type="function">
    <text evidence="4">RNA-binding component of the eukaryotic translation initiation factor 3 (eIF-3) complex, which is involved in protein synthesis of a specialized repertoire of mRNAs and, together with other initiation factors, stimulates binding of mRNA and methionyl-tRNAi to the 40S ribosome. The eIF-3 complex specifically targets and initiates translation of a subset of mRNAs involved in cell proliferation.</text>
</comment>
<keyword evidence="3 4" id="KW-0648">Protein biosynthesis</keyword>
<feature type="domain" description="eIF3a PCI" evidence="6">
    <location>
        <begin position="10"/>
        <end position="414"/>
    </location>
</feature>
<evidence type="ECO:0000259" key="6">
    <source>
        <dbReference type="Pfam" id="PF22591"/>
    </source>
</evidence>
<dbReference type="PANTHER" id="PTHR14005">
    <property type="entry name" value="EUKARYOTIC TRANSLATION INITIATION FACTOR 3, THETA SUBUNIT"/>
    <property type="match status" value="1"/>
</dbReference>
<feature type="compositionally biased region" description="Gly residues" evidence="5">
    <location>
        <begin position="900"/>
        <end position="919"/>
    </location>
</feature>
<feature type="region of interest" description="Disordered" evidence="5">
    <location>
        <begin position="774"/>
        <end position="1047"/>
    </location>
</feature>
<comment type="similarity">
    <text evidence="4">Belongs to the eIF-3 subunit A family.</text>
</comment>
<keyword evidence="8" id="KW-1185">Reference proteome</keyword>
<feature type="compositionally biased region" description="Basic and acidic residues" evidence="5">
    <location>
        <begin position="809"/>
        <end position="840"/>
    </location>
</feature>
<evidence type="ECO:0000256" key="4">
    <source>
        <dbReference type="HAMAP-Rule" id="MF_03000"/>
    </source>
</evidence>
<dbReference type="Gene3D" id="1.25.40.860">
    <property type="match status" value="2"/>
</dbReference>
<dbReference type="GO" id="GO:0033290">
    <property type="term" value="C:eukaryotic 48S preinitiation complex"/>
    <property type="evidence" value="ECO:0007669"/>
    <property type="project" value="UniProtKB-UniRule"/>
</dbReference>
<evidence type="ECO:0000256" key="3">
    <source>
        <dbReference type="ARBA" id="ARBA00022917"/>
    </source>
</evidence>
<dbReference type="GO" id="GO:0071541">
    <property type="term" value="C:eukaryotic translation initiation factor 3 complex, eIF3m"/>
    <property type="evidence" value="ECO:0007669"/>
    <property type="project" value="TreeGrafter"/>
</dbReference>
<evidence type="ECO:0000313" key="8">
    <source>
        <dbReference type="Proteomes" id="UP000664859"/>
    </source>
</evidence>
<keyword evidence="1 4" id="KW-0963">Cytoplasm</keyword>
<reference evidence="7" key="1">
    <citation type="submission" date="2021-02" db="EMBL/GenBank/DDBJ databases">
        <title>First Annotated Genome of the Yellow-green Alga Tribonema minus.</title>
        <authorList>
            <person name="Mahan K.M."/>
        </authorList>
    </citation>
    <scope>NUCLEOTIDE SEQUENCE</scope>
    <source>
        <strain evidence="7">UTEX B ZZ1240</strain>
    </source>
</reference>
<dbReference type="OrthoDB" id="18884at2759"/>
<gene>
    <name evidence="7" type="ORF">JKP88DRAFT_207961</name>
</gene>
<keyword evidence="2 4" id="KW-0396">Initiation factor</keyword>
<feature type="compositionally biased region" description="Basic and acidic residues" evidence="5">
    <location>
        <begin position="870"/>
        <end position="885"/>
    </location>
</feature>
<keyword evidence="4" id="KW-0175">Coiled coil</keyword>
<dbReference type="EMBL" id="JAFCMP010000136">
    <property type="protein sequence ID" value="KAG5185245.1"/>
    <property type="molecule type" value="Genomic_DNA"/>
</dbReference>
<dbReference type="GO" id="GO:0003743">
    <property type="term" value="F:translation initiation factor activity"/>
    <property type="evidence" value="ECO:0007669"/>
    <property type="project" value="UniProtKB-UniRule"/>
</dbReference>
<feature type="compositionally biased region" description="Basic and acidic residues" evidence="5">
    <location>
        <begin position="774"/>
        <end position="797"/>
    </location>
</feature>
<dbReference type="GO" id="GO:0043614">
    <property type="term" value="C:multi-eIF complex"/>
    <property type="evidence" value="ECO:0007669"/>
    <property type="project" value="TreeGrafter"/>
</dbReference>
<dbReference type="Pfam" id="PF22591">
    <property type="entry name" value="eIF3a_PCI_TPR-like"/>
    <property type="match status" value="1"/>
</dbReference>
<name>A0A836CG33_9STRA</name>